<dbReference type="Pfam" id="PF03992">
    <property type="entry name" value="ABM"/>
    <property type="match status" value="1"/>
</dbReference>
<feature type="domain" description="ABM" evidence="2">
    <location>
        <begin position="2"/>
        <end position="93"/>
    </location>
</feature>
<proteinExistence type="predicted"/>
<dbReference type="InterPro" id="IPR050404">
    <property type="entry name" value="Heme-degrading_MO"/>
</dbReference>
<reference evidence="3 4" key="1">
    <citation type="submission" date="2023-07" db="EMBL/GenBank/DDBJ databases">
        <title>Sequencing the genomes of 1000 actinobacteria strains.</title>
        <authorList>
            <person name="Klenk H.-P."/>
        </authorList>
    </citation>
    <scope>NUCLEOTIDE SEQUENCE [LARGE SCALE GENOMIC DNA]</scope>
    <source>
        <strain evidence="3 4">DSM 20167</strain>
    </source>
</reference>
<feature type="compositionally biased region" description="Basic and acidic residues" evidence="1">
    <location>
        <begin position="64"/>
        <end position="73"/>
    </location>
</feature>
<feature type="compositionally biased region" description="Basic and acidic residues" evidence="1">
    <location>
        <begin position="115"/>
        <end position="129"/>
    </location>
</feature>
<name>A0ABU2BQN6_9MICC</name>
<keyword evidence="3" id="KW-0560">Oxidoreductase</keyword>
<evidence type="ECO:0000313" key="4">
    <source>
        <dbReference type="Proteomes" id="UP001183817"/>
    </source>
</evidence>
<protein>
    <submittedName>
        <fullName evidence="3">Heme oxygenase (Staphylobilin-producing)</fullName>
        <ecNumber evidence="3">1.14.99.48</ecNumber>
    </submittedName>
</protein>
<dbReference type="PROSITE" id="PS51725">
    <property type="entry name" value="ABM"/>
    <property type="match status" value="1"/>
</dbReference>
<dbReference type="GO" id="GO:0016491">
    <property type="term" value="F:oxidoreductase activity"/>
    <property type="evidence" value="ECO:0007669"/>
    <property type="project" value="UniProtKB-KW"/>
</dbReference>
<dbReference type="PANTHER" id="PTHR34474">
    <property type="entry name" value="SIGNAL TRANSDUCTION PROTEIN TRAP"/>
    <property type="match status" value="1"/>
</dbReference>
<organism evidence="3 4">
    <name type="scientific">Paeniglutamicibacter sulfureus</name>
    <dbReference type="NCBI Taxonomy" id="43666"/>
    <lineage>
        <taxon>Bacteria</taxon>
        <taxon>Bacillati</taxon>
        <taxon>Actinomycetota</taxon>
        <taxon>Actinomycetes</taxon>
        <taxon>Micrococcales</taxon>
        <taxon>Micrococcaceae</taxon>
        <taxon>Paeniglutamicibacter</taxon>
    </lineage>
</organism>
<dbReference type="SUPFAM" id="SSF54909">
    <property type="entry name" value="Dimeric alpha+beta barrel"/>
    <property type="match status" value="1"/>
</dbReference>
<evidence type="ECO:0000313" key="3">
    <source>
        <dbReference type="EMBL" id="MDR7359674.1"/>
    </source>
</evidence>
<dbReference type="RefSeq" id="WP_310292239.1">
    <property type="nucleotide sequence ID" value="NZ_BAAAWO010000001.1"/>
</dbReference>
<evidence type="ECO:0000256" key="1">
    <source>
        <dbReference type="SAM" id="MobiDB-lite"/>
    </source>
</evidence>
<accession>A0ABU2BQN6</accession>
<evidence type="ECO:0000259" key="2">
    <source>
        <dbReference type="PROSITE" id="PS51725"/>
    </source>
</evidence>
<dbReference type="InterPro" id="IPR011008">
    <property type="entry name" value="Dimeric_a/b-barrel"/>
</dbReference>
<dbReference type="InterPro" id="IPR007138">
    <property type="entry name" value="ABM_dom"/>
</dbReference>
<feature type="region of interest" description="Disordered" evidence="1">
    <location>
        <begin position="56"/>
        <end position="129"/>
    </location>
</feature>
<sequence length="129" mass="13921">MYVVTNRIDVPAERAAAFEERFIGNMRNNLPKVAGLSRATLDRPVDENTPYKVTMEFDSESDFETWRDSEAFRSAHGRPASAAPGNGGPATEAPKAEAPGTADPQAAAPRAVTGPEHHIRIETFEGGRA</sequence>
<dbReference type="Proteomes" id="UP001183817">
    <property type="component" value="Unassembled WGS sequence"/>
</dbReference>
<keyword evidence="4" id="KW-1185">Reference proteome</keyword>
<dbReference type="EC" id="1.14.99.48" evidence="3"/>
<gene>
    <name evidence="3" type="ORF">J2S64_003365</name>
</gene>
<dbReference type="EMBL" id="JAVDYI010000001">
    <property type="protein sequence ID" value="MDR7359674.1"/>
    <property type="molecule type" value="Genomic_DNA"/>
</dbReference>
<dbReference type="PANTHER" id="PTHR34474:SF2">
    <property type="entry name" value="SIGNAL TRANSDUCTION PROTEIN TRAP"/>
    <property type="match status" value="1"/>
</dbReference>
<comment type="caution">
    <text evidence="3">The sequence shown here is derived from an EMBL/GenBank/DDBJ whole genome shotgun (WGS) entry which is preliminary data.</text>
</comment>
<dbReference type="Gene3D" id="3.30.70.100">
    <property type="match status" value="1"/>
</dbReference>